<accession>A0A2W5TI77</accession>
<protein>
    <recommendedName>
        <fullName evidence="3">Bacteriocin-protection protein</fullName>
    </recommendedName>
</protein>
<name>A0A2W5TI77_9BACT</name>
<sequence length="196" mass="22138">MRGAFSRSRVVKHRAFKTREDLEAWLAEHHASETELYVRVFKKASGKPSVVWNDIVLAVLCWGWIDGVKKSLDDESFLQRITPRRPRSIWSKINCDHVERLISEGRMQPAGLAQVTAAKADGRWDAAYGGSTTSVIPDVFFVELKKHPAAETFFATLKKSSLFLISYRVQTAKKPETRAKRIAAIIDALSRGERPV</sequence>
<comment type="caution">
    <text evidence="1">The sequence shown here is derived from an EMBL/GenBank/DDBJ whole genome shotgun (WGS) entry which is preliminary data.</text>
</comment>
<dbReference type="EMBL" id="QFQP01000012">
    <property type="protein sequence ID" value="PZR12376.1"/>
    <property type="molecule type" value="Genomic_DNA"/>
</dbReference>
<dbReference type="AlphaFoldDB" id="A0A2W5TI77"/>
<dbReference type="Proteomes" id="UP000249061">
    <property type="component" value="Unassembled WGS sequence"/>
</dbReference>
<reference evidence="1 2" key="1">
    <citation type="submission" date="2017-08" db="EMBL/GenBank/DDBJ databases">
        <title>Infants hospitalized years apart are colonized by the same room-sourced microbial strains.</title>
        <authorList>
            <person name="Brooks B."/>
            <person name="Olm M.R."/>
            <person name="Firek B.A."/>
            <person name="Baker R."/>
            <person name="Thomas B.C."/>
            <person name="Morowitz M.J."/>
            <person name="Banfield J.F."/>
        </authorList>
    </citation>
    <scope>NUCLEOTIDE SEQUENCE [LARGE SCALE GENOMIC DNA]</scope>
    <source>
        <strain evidence="1">S2_003_000_R2_14</strain>
    </source>
</reference>
<gene>
    <name evidence="1" type="ORF">DI536_15720</name>
</gene>
<dbReference type="Pfam" id="PF13376">
    <property type="entry name" value="OmdA"/>
    <property type="match status" value="1"/>
</dbReference>
<evidence type="ECO:0000313" key="1">
    <source>
        <dbReference type="EMBL" id="PZR12376.1"/>
    </source>
</evidence>
<evidence type="ECO:0000313" key="2">
    <source>
        <dbReference type="Proteomes" id="UP000249061"/>
    </source>
</evidence>
<organism evidence="1 2">
    <name type="scientific">Archangium gephyra</name>
    <dbReference type="NCBI Taxonomy" id="48"/>
    <lineage>
        <taxon>Bacteria</taxon>
        <taxon>Pseudomonadati</taxon>
        <taxon>Myxococcota</taxon>
        <taxon>Myxococcia</taxon>
        <taxon>Myxococcales</taxon>
        <taxon>Cystobacterineae</taxon>
        <taxon>Archangiaceae</taxon>
        <taxon>Archangium</taxon>
    </lineage>
</organism>
<evidence type="ECO:0008006" key="3">
    <source>
        <dbReference type="Google" id="ProtNLM"/>
    </source>
</evidence>
<proteinExistence type="predicted"/>